<keyword evidence="1" id="KW-0812">Transmembrane</keyword>
<dbReference type="KEGG" id="bfo:118430661"/>
<evidence type="ECO:0000256" key="1">
    <source>
        <dbReference type="SAM" id="Phobius"/>
    </source>
</evidence>
<gene>
    <name evidence="3" type="primary">LOC118430661</name>
</gene>
<sequence>MVTLRVNNCCECFGLRSGSLYIAALYMVIGIFNIVMTIIGLASAGGEVARYGRITTDGILVLLCILLLIGVLKSEYSLCIMWVVGAVVWSVLTIVFGEVATIYAGKKTDVNYVTTVGGVAMATAIGLMWVIMALEILLLIYCAIVVYSHAQKLREEGNPPPYSQFGETTTKPV</sequence>
<feature type="transmembrane region" description="Helical" evidence="1">
    <location>
        <begin position="79"/>
        <end position="104"/>
    </location>
</feature>
<feature type="transmembrane region" description="Helical" evidence="1">
    <location>
        <begin position="124"/>
        <end position="147"/>
    </location>
</feature>
<keyword evidence="1" id="KW-1133">Transmembrane helix</keyword>
<accession>A0A9J7ME45</accession>
<dbReference type="GeneID" id="118430661"/>
<dbReference type="Proteomes" id="UP000001554">
    <property type="component" value="Chromosome 14"/>
</dbReference>
<dbReference type="OrthoDB" id="10048083at2759"/>
<feature type="transmembrane region" description="Helical" evidence="1">
    <location>
        <begin position="54"/>
        <end position="72"/>
    </location>
</feature>
<dbReference type="PANTHER" id="PTHR34609">
    <property type="entry name" value="GEO08273P1-RELATED"/>
    <property type="match status" value="1"/>
</dbReference>
<dbReference type="PANTHER" id="PTHR34609:SF17">
    <property type="entry name" value="GEO08273P1-RELATED"/>
    <property type="match status" value="1"/>
</dbReference>
<reference evidence="3" key="2">
    <citation type="submission" date="2025-08" db="UniProtKB">
        <authorList>
            <consortium name="RefSeq"/>
        </authorList>
    </citation>
    <scope>IDENTIFICATION</scope>
    <source>
        <strain evidence="3">S238N-H82</strain>
        <tissue evidence="3">Testes</tissue>
    </source>
</reference>
<organism evidence="2 3">
    <name type="scientific">Branchiostoma floridae</name>
    <name type="common">Florida lancelet</name>
    <name type="synonym">Amphioxus</name>
    <dbReference type="NCBI Taxonomy" id="7739"/>
    <lineage>
        <taxon>Eukaryota</taxon>
        <taxon>Metazoa</taxon>
        <taxon>Chordata</taxon>
        <taxon>Cephalochordata</taxon>
        <taxon>Leptocardii</taxon>
        <taxon>Amphioxiformes</taxon>
        <taxon>Branchiostomatidae</taxon>
        <taxon>Branchiostoma</taxon>
    </lineage>
</organism>
<proteinExistence type="predicted"/>
<evidence type="ECO:0000313" key="2">
    <source>
        <dbReference type="Proteomes" id="UP000001554"/>
    </source>
</evidence>
<name>A0A9J7ME45_BRAFL</name>
<dbReference type="AlphaFoldDB" id="A0A9J7ME45"/>
<protein>
    <submittedName>
        <fullName evidence="3">Uncharacterized protein LOC118430661</fullName>
    </submittedName>
</protein>
<reference evidence="2" key="1">
    <citation type="journal article" date="2020" name="Nat. Ecol. Evol.">
        <title>Deeply conserved synteny resolves early events in vertebrate evolution.</title>
        <authorList>
            <person name="Simakov O."/>
            <person name="Marletaz F."/>
            <person name="Yue J.X."/>
            <person name="O'Connell B."/>
            <person name="Jenkins J."/>
            <person name="Brandt A."/>
            <person name="Calef R."/>
            <person name="Tung C.H."/>
            <person name="Huang T.K."/>
            <person name="Schmutz J."/>
            <person name="Satoh N."/>
            <person name="Yu J.K."/>
            <person name="Putnam N.H."/>
            <person name="Green R.E."/>
            <person name="Rokhsar D.S."/>
        </authorList>
    </citation>
    <scope>NUCLEOTIDE SEQUENCE [LARGE SCALE GENOMIC DNA]</scope>
    <source>
        <strain evidence="2">S238N-H82</strain>
    </source>
</reference>
<keyword evidence="1" id="KW-0472">Membrane</keyword>
<evidence type="ECO:0000313" key="3">
    <source>
        <dbReference type="RefSeq" id="XP_035697540.1"/>
    </source>
</evidence>
<keyword evidence="2" id="KW-1185">Reference proteome</keyword>
<dbReference type="RefSeq" id="XP_035697540.1">
    <property type="nucleotide sequence ID" value="XM_035841647.1"/>
</dbReference>
<feature type="transmembrane region" description="Helical" evidence="1">
    <location>
        <begin position="20"/>
        <end position="42"/>
    </location>
</feature>
<dbReference type="InterPro" id="IPR053077">
    <property type="entry name" value="MARVEL_domain_protein_3"/>
</dbReference>